<dbReference type="GeneID" id="39584981"/>
<gene>
    <name evidence="1" type="ORF">EHS24_000438</name>
</gene>
<dbReference type="RefSeq" id="XP_028480127.1">
    <property type="nucleotide sequence ID" value="XM_028616270.1"/>
</dbReference>
<organism evidence="1 2">
    <name type="scientific">Apiotrichum porosum</name>
    <dbReference type="NCBI Taxonomy" id="105984"/>
    <lineage>
        <taxon>Eukaryota</taxon>
        <taxon>Fungi</taxon>
        <taxon>Dikarya</taxon>
        <taxon>Basidiomycota</taxon>
        <taxon>Agaricomycotina</taxon>
        <taxon>Tremellomycetes</taxon>
        <taxon>Trichosporonales</taxon>
        <taxon>Trichosporonaceae</taxon>
        <taxon>Apiotrichum</taxon>
    </lineage>
</organism>
<comment type="caution">
    <text evidence="1">The sequence shown here is derived from an EMBL/GenBank/DDBJ whole genome shotgun (WGS) entry which is preliminary data.</text>
</comment>
<dbReference type="EMBL" id="RSCE01000001">
    <property type="protein sequence ID" value="RSH87919.1"/>
    <property type="molecule type" value="Genomic_DNA"/>
</dbReference>
<dbReference type="STRING" id="105984.A0A427Y9T3"/>
<keyword evidence="2" id="KW-1185">Reference proteome</keyword>
<protein>
    <recommendedName>
        <fullName evidence="3">BTB domain-containing protein</fullName>
    </recommendedName>
</protein>
<accession>A0A427Y9T3</accession>
<dbReference type="OrthoDB" id="3357985at2759"/>
<reference evidence="1 2" key="1">
    <citation type="submission" date="2018-11" db="EMBL/GenBank/DDBJ databases">
        <title>Genome sequence of Apiotrichum porosum DSM 27194.</title>
        <authorList>
            <person name="Aliyu H."/>
            <person name="Gorte O."/>
            <person name="Ochsenreither K."/>
        </authorList>
    </citation>
    <scope>NUCLEOTIDE SEQUENCE [LARGE SCALE GENOMIC DNA]</scope>
    <source>
        <strain evidence="1 2">DSM 27194</strain>
    </source>
</reference>
<evidence type="ECO:0008006" key="3">
    <source>
        <dbReference type="Google" id="ProtNLM"/>
    </source>
</evidence>
<sequence length="215" mass="23904">MNAPLVFDPDFTTPEDAPIFQASDDVCFRFPWEPLVAISSFFRNLQSLPLPPGDQDAVIPLPSATSKALKTIFLVADSLASGALLSVPSTYRSKHIPEVIAVADVYDLEAIFEPLFKAYFTRKSYYVALLLALILQDTAKADATAIKLLDKYQNEGHGDYGLPSWVDSFLSTTAPLAHSKLLTLFEFFDDKMDVGRFQDQVELKSRNEYPGFLPT</sequence>
<name>A0A427Y9T3_9TREE</name>
<dbReference type="AlphaFoldDB" id="A0A427Y9T3"/>
<evidence type="ECO:0000313" key="2">
    <source>
        <dbReference type="Proteomes" id="UP000279236"/>
    </source>
</evidence>
<dbReference type="Proteomes" id="UP000279236">
    <property type="component" value="Unassembled WGS sequence"/>
</dbReference>
<evidence type="ECO:0000313" key="1">
    <source>
        <dbReference type="EMBL" id="RSH87919.1"/>
    </source>
</evidence>
<proteinExistence type="predicted"/>